<sequence>MARAISLSITAMVAAERHLWLSLSGMVEKNMTHLLDSPVANSGLFYNTVQSVFETTQEANNYITTSRFKGMLGNNCPQGDFLLSLTPEAL</sequence>
<evidence type="ECO:0000313" key="1">
    <source>
        <dbReference type="EMBL" id="TSK17759.1"/>
    </source>
</evidence>
<name>A0A556TK87_BAGYA</name>
<dbReference type="Proteomes" id="UP000319801">
    <property type="component" value="Unassembled WGS sequence"/>
</dbReference>
<keyword evidence="2" id="KW-1185">Reference proteome</keyword>
<dbReference type="EMBL" id="VCAZ01000004">
    <property type="protein sequence ID" value="TSK17759.1"/>
    <property type="molecule type" value="Genomic_DNA"/>
</dbReference>
<gene>
    <name evidence="1" type="ORF">Baya_1139</name>
</gene>
<accession>A0A556TK87</accession>
<comment type="caution">
    <text evidence="1">The sequence shown here is derived from an EMBL/GenBank/DDBJ whole genome shotgun (WGS) entry which is preliminary data.</text>
</comment>
<protein>
    <submittedName>
        <fullName evidence="1">Uncharacterized protein</fullName>
    </submittedName>
</protein>
<evidence type="ECO:0000313" key="2">
    <source>
        <dbReference type="Proteomes" id="UP000319801"/>
    </source>
</evidence>
<proteinExistence type="predicted"/>
<reference evidence="1 2" key="1">
    <citation type="journal article" date="2019" name="Genome Biol. Evol.">
        <title>Whole-Genome Sequencing of the Giant Devil Catfish, Bagarius yarrelli.</title>
        <authorList>
            <person name="Jiang W."/>
            <person name="Lv Y."/>
            <person name="Cheng L."/>
            <person name="Yang K."/>
            <person name="Chao B."/>
            <person name="Wang X."/>
            <person name="Li Y."/>
            <person name="Pan X."/>
            <person name="You X."/>
            <person name="Zhang Y."/>
            <person name="Yang J."/>
            <person name="Li J."/>
            <person name="Zhang X."/>
            <person name="Liu S."/>
            <person name="Sun C."/>
            <person name="Yang J."/>
            <person name="Shi Q."/>
        </authorList>
    </citation>
    <scope>NUCLEOTIDE SEQUENCE [LARGE SCALE GENOMIC DNA]</scope>
    <source>
        <strain evidence="1">JWS20170419001</strain>
        <tissue evidence="1">Muscle</tissue>
    </source>
</reference>
<dbReference type="OrthoDB" id="8948664at2759"/>
<dbReference type="AlphaFoldDB" id="A0A556TK87"/>
<organism evidence="1 2">
    <name type="scientific">Bagarius yarrelli</name>
    <name type="common">Goonch</name>
    <name type="synonym">Bagrus yarrelli</name>
    <dbReference type="NCBI Taxonomy" id="175774"/>
    <lineage>
        <taxon>Eukaryota</taxon>
        <taxon>Metazoa</taxon>
        <taxon>Chordata</taxon>
        <taxon>Craniata</taxon>
        <taxon>Vertebrata</taxon>
        <taxon>Euteleostomi</taxon>
        <taxon>Actinopterygii</taxon>
        <taxon>Neopterygii</taxon>
        <taxon>Teleostei</taxon>
        <taxon>Ostariophysi</taxon>
        <taxon>Siluriformes</taxon>
        <taxon>Sisoridae</taxon>
        <taxon>Sisorinae</taxon>
        <taxon>Bagarius</taxon>
    </lineage>
</organism>